<organism evidence="1 2">
    <name type="scientific">Paenibacillus vulneris</name>
    <dbReference type="NCBI Taxonomy" id="1133364"/>
    <lineage>
        <taxon>Bacteria</taxon>
        <taxon>Bacillati</taxon>
        <taxon>Bacillota</taxon>
        <taxon>Bacilli</taxon>
        <taxon>Bacillales</taxon>
        <taxon>Paenibacillaceae</taxon>
        <taxon>Paenibacillus</taxon>
    </lineage>
</organism>
<keyword evidence="2" id="KW-1185">Reference proteome</keyword>
<dbReference type="EMBL" id="JBHTLU010000022">
    <property type="protein sequence ID" value="MFD1222116.1"/>
    <property type="molecule type" value="Genomic_DNA"/>
</dbReference>
<sequence length="164" mass="18475">MIAAVYKDGSVRTLSRDQVAHVDQLSKRSLEEGIRQGVTTRGQLLGMARPIMLANKARMNTLQGYSVLSGEPELADFLEYGRINRIQLKAVLLVTDGLFPLAEPSVKETPSYDAVRELVKRIADESLAGYAERLIRQEQEDSDCLKYPRFKVSDDKTGIWIQFE</sequence>
<reference evidence="2" key="1">
    <citation type="journal article" date="2019" name="Int. J. Syst. Evol. Microbiol.">
        <title>The Global Catalogue of Microorganisms (GCM) 10K type strain sequencing project: providing services to taxonomists for standard genome sequencing and annotation.</title>
        <authorList>
            <consortium name="The Broad Institute Genomics Platform"/>
            <consortium name="The Broad Institute Genome Sequencing Center for Infectious Disease"/>
            <person name="Wu L."/>
            <person name="Ma J."/>
        </authorList>
    </citation>
    <scope>NUCLEOTIDE SEQUENCE [LARGE SCALE GENOMIC DNA]</scope>
    <source>
        <strain evidence="2">CCUG 53270</strain>
    </source>
</reference>
<proteinExistence type="predicted"/>
<protein>
    <submittedName>
        <fullName evidence="1">Uncharacterized protein</fullName>
    </submittedName>
</protein>
<gene>
    <name evidence="1" type="ORF">ACFQ4B_18505</name>
</gene>
<evidence type="ECO:0000313" key="2">
    <source>
        <dbReference type="Proteomes" id="UP001597180"/>
    </source>
</evidence>
<dbReference type="Proteomes" id="UP001597180">
    <property type="component" value="Unassembled WGS sequence"/>
</dbReference>
<dbReference type="RefSeq" id="WP_345593522.1">
    <property type="nucleotide sequence ID" value="NZ_BAABJG010000045.1"/>
</dbReference>
<comment type="caution">
    <text evidence="1">The sequence shown here is derived from an EMBL/GenBank/DDBJ whole genome shotgun (WGS) entry which is preliminary data.</text>
</comment>
<name>A0ABW3UQB1_9BACL</name>
<accession>A0ABW3UQB1</accession>
<evidence type="ECO:0000313" key="1">
    <source>
        <dbReference type="EMBL" id="MFD1222116.1"/>
    </source>
</evidence>